<dbReference type="FunFam" id="1.10.150.50:FF:000014">
    <property type="entry name" value="Protein c-ets-1 isoform 1"/>
    <property type="match status" value="1"/>
</dbReference>
<sequence length="267" mass="30737">MTNEWIDYAENVHARTPFKYPPNNNSLITNNNSFLTTNMHHQPQQQFYNKMGIKPFNNNLNNNNTNALNHYSLMNKFQKPSRDQPQMPPLTPGTNKKLTDVLKQSFASWDKEVQSYKISKDPRQWTSEHIKYWLEWVKREFTLEISNIDAFKKMHGRDLIGLGREGFLAIAPVYTGDILWEHLEILQKDCEKPSTNDQLYESNINTTTSSTDLSDFINSNTSTSGNTTTTNTNTSTNNSNNNSNQLNGQDNFPAGGKYKYFTSVFLK</sequence>
<evidence type="ECO:0000259" key="4">
    <source>
        <dbReference type="PROSITE" id="PS51433"/>
    </source>
</evidence>
<dbReference type="PROSITE" id="PS51433">
    <property type="entry name" value="PNT"/>
    <property type="match status" value="1"/>
</dbReference>
<keyword evidence="2" id="KW-0238">DNA-binding</keyword>
<feature type="compositionally biased region" description="Low complexity" evidence="3">
    <location>
        <begin position="218"/>
        <end position="244"/>
    </location>
</feature>
<reference evidence="5 6" key="1">
    <citation type="submission" date="2015-04" db="EMBL/GenBank/DDBJ databases">
        <authorList>
            <person name="Syromyatnikov M.Y."/>
            <person name="Popov V.N."/>
        </authorList>
    </citation>
    <scope>NUCLEOTIDE SEQUENCE [LARGE SCALE GENOMIC DNA]</scope>
</reference>
<dbReference type="Gene3D" id="1.10.150.50">
    <property type="entry name" value="Transcription Factor, Ets-1"/>
    <property type="match status" value="1"/>
</dbReference>
<evidence type="ECO:0000256" key="1">
    <source>
        <dbReference type="ARBA" id="ARBA00005562"/>
    </source>
</evidence>
<dbReference type="EMBL" id="CVRI01000039">
    <property type="protein sequence ID" value="CRK94673.1"/>
    <property type="molecule type" value="Genomic_DNA"/>
</dbReference>
<feature type="domain" description="PNT" evidence="4">
    <location>
        <begin position="104"/>
        <end position="190"/>
    </location>
</feature>
<comment type="similarity">
    <text evidence="1">Belongs to the ETS family.</text>
</comment>
<dbReference type="SUPFAM" id="SSF47769">
    <property type="entry name" value="SAM/Pointed domain"/>
    <property type="match status" value="1"/>
</dbReference>
<gene>
    <name evidence="5" type="ORF">CLUMA_CG008173</name>
</gene>
<evidence type="ECO:0000256" key="3">
    <source>
        <dbReference type="SAM" id="MobiDB-lite"/>
    </source>
</evidence>
<evidence type="ECO:0000256" key="2">
    <source>
        <dbReference type="ARBA" id="ARBA00023125"/>
    </source>
</evidence>
<organism evidence="5 6">
    <name type="scientific">Clunio marinus</name>
    <dbReference type="NCBI Taxonomy" id="568069"/>
    <lineage>
        <taxon>Eukaryota</taxon>
        <taxon>Metazoa</taxon>
        <taxon>Ecdysozoa</taxon>
        <taxon>Arthropoda</taxon>
        <taxon>Hexapoda</taxon>
        <taxon>Insecta</taxon>
        <taxon>Pterygota</taxon>
        <taxon>Neoptera</taxon>
        <taxon>Endopterygota</taxon>
        <taxon>Diptera</taxon>
        <taxon>Nematocera</taxon>
        <taxon>Chironomoidea</taxon>
        <taxon>Chironomidae</taxon>
        <taxon>Clunio</taxon>
    </lineage>
</organism>
<protein>
    <submittedName>
        <fullName evidence="5">CLUMA_CG008173, isoform A</fullName>
    </submittedName>
</protein>
<dbReference type="InterPro" id="IPR003118">
    <property type="entry name" value="Pointed_dom"/>
</dbReference>
<dbReference type="Proteomes" id="UP000183832">
    <property type="component" value="Unassembled WGS sequence"/>
</dbReference>
<dbReference type="AlphaFoldDB" id="A0A1J1I8D5"/>
<evidence type="ECO:0000313" key="6">
    <source>
        <dbReference type="Proteomes" id="UP000183832"/>
    </source>
</evidence>
<dbReference type="Pfam" id="PF02198">
    <property type="entry name" value="SAM_PNT"/>
    <property type="match status" value="1"/>
</dbReference>
<dbReference type="InterPro" id="IPR013761">
    <property type="entry name" value="SAM/pointed_sf"/>
</dbReference>
<feature type="region of interest" description="Disordered" evidence="3">
    <location>
        <begin position="215"/>
        <end position="251"/>
    </location>
</feature>
<keyword evidence="6" id="KW-1185">Reference proteome</keyword>
<dbReference type="OrthoDB" id="10067219at2759"/>
<dbReference type="STRING" id="568069.A0A1J1I8D5"/>
<name>A0A1J1I8D5_9DIPT</name>
<accession>A0A1J1I8D5</accession>
<dbReference type="GO" id="GO:0043565">
    <property type="term" value="F:sequence-specific DNA binding"/>
    <property type="evidence" value="ECO:0007669"/>
    <property type="project" value="InterPro"/>
</dbReference>
<evidence type="ECO:0000313" key="5">
    <source>
        <dbReference type="EMBL" id="CRK94673.1"/>
    </source>
</evidence>
<dbReference type="SMART" id="SM00251">
    <property type="entry name" value="SAM_PNT"/>
    <property type="match status" value="1"/>
</dbReference>
<proteinExistence type="inferred from homology"/>